<feature type="transmembrane region" description="Helical" evidence="9">
    <location>
        <begin position="496"/>
        <end position="517"/>
    </location>
</feature>
<dbReference type="STRING" id="177199.A0A420YMK1"/>
<dbReference type="InterPro" id="IPR044726">
    <property type="entry name" value="ABCC_6TM_D2"/>
</dbReference>
<evidence type="ECO:0000256" key="6">
    <source>
        <dbReference type="ARBA" id="ARBA00022989"/>
    </source>
</evidence>
<gene>
    <name evidence="12" type="ORF">DL546_006509</name>
</gene>
<dbReference type="SUPFAM" id="SSF52540">
    <property type="entry name" value="P-loop containing nucleoside triphosphate hydrolases"/>
    <property type="match status" value="2"/>
</dbReference>
<keyword evidence="4" id="KW-0547">Nucleotide-binding</keyword>
<feature type="region of interest" description="Disordered" evidence="8">
    <location>
        <begin position="860"/>
        <end position="885"/>
    </location>
</feature>
<feature type="domain" description="ABC transporter" evidence="10">
    <location>
        <begin position="1226"/>
        <end position="1466"/>
    </location>
</feature>
<dbReference type="PROSITE" id="PS50929">
    <property type="entry name" value="ABC_TM1F"/>
    <property type="match status" value="2"/>
</dbReference>
<feature type="transmembrane region" description="Helical" evidence="9">
    <location>
        <begin position="1131"/>
        <end position="1154"/>
    </location>
</feature>
<dbReference type="EMBL" id="QVQW01000002">
    <property type="protein sequence ID" value="RKU49104.1"/>
    <property type="molecule type" value="Genomic_DNA"/>
</dbReference>
<protein>
    <recommendedName>
        <fullName evidence="14">ABC transporter domain-containing protein</fullName>
    </recommendedName>
</protein>
<sequence length="1473" mass="161584">MNGDRCGDGYFGPGLSPICNAAFDFTLLFEDSILNLLPTACFLILALLRIWHIARRRDQIKQSPVYYVKLLVATILVATEIVTLGFVIASHGRLTRTALPAAVLDLVAFIVLALLVHFEHFKSVRPSLLTCSFLSVVALFDIVRVRSAWLRFPDTAWTASITAGLLAKLLVLALESVEKRRLIREPETKLSAESTGGPFNRALFLWLNGLLTTGWKTVLRPQELPAVDTALEVEHVFARLDASWLAVDQKRSYALLLAIFKAFKREICAAIGPRLCLVGLSIAQPFMIGEVVRFLQHGDSTPDSSKNAGYGLLGAFALVFIMTAVSTALYQHLGYRVMTMLRSSLIAALFHQMLSLPVEGVSESAAMALMGSEAEAFAEYFHTTITDTWADILQLALAIYLIARMTLTGAIVVAPVIVAISFTWLSFRVGDRIAGRQRSWLQRTQKRVQFTTQTVGRLLDAKMLGLAEYLSTVITTLRDEELNVSKAFRRVQTFKVCLVNIPMFLGQFVVFAAYGIAAHVRGTGTMSISETVTTLSLINLLLTPLRNLLYAIPDTFSALSCLQSIQEFLSQAKRVERRNLGQPYGVPEPKAGVSELELQQLDASKERHTSGLPASTLTISNAVFGWDTAPTEDDRSTEAKGLTLALPRVGKGSLTIITGPIGCGKSTILRAILGETDYLRGTVTIRSPEVAYCAQDAWIVNGSICDNITGIPDDGLDQVWYPTVVQACALDVDFAHLPQGDKTVVGSKGSKLSGGQKHRIALARALYSRRQIVLLDDIFSGLDNATRQSVFKKVCGRDGLLRQMNCTVVMTASRTSNQDLAEADHVLVLGKDGRVIEQGIYEDIKDSAIVVTNNASEEMASYADGDGQSVDKATTSDDVTQEEERESLHNPDLAVWKFYFDAMGWVKIALLCIFLCVEGGFGAFRSVWLTLWSASEDATSGSRLGYWIGLYALYGVLETAGLALGTFWTWVIIVPAASRKLHSVVLATTMSAPAAFLSNTQTGLFINRFSQDMRLVDMVLPRGFISTGFQLFGTIAQAAVAIAALPYLAPAIPFVAVVLVLIQRFYLRTSRQLRLLDLELKAPVYTHFIESLQGLVTIRAFGWSKHSLRKAFTLLDTAQRPYYLLLSVQRWLTLVLNLVVAALVILLVGLAVALRDRVKPELLGVALVMMTGLGQMIADLIQAWTLLETSLGAVSRIKSFAENTPQETDGPGSLVTNEEWPSEGAIEFRSVFARHDTTGGLVLRDINLSILPGQKVGICGRTGSGKSSFLMSLLRMVQVDSGRILIDGQDIANVPPSLLCKRLNVLTQEPLIMPDTIRRNADPLLQRSDTDIIDALKAVGVWDTITTKLQEESTPRVNPLDAVMTDNLLSHGQRQLFVLVRAMLRKSSVLLLDEPTSSLDTETHERVQSIIQSSFGTSTIIMIAHRLESLLDFDRVAVLDQGQLLEYGEPRELLADEGSAFASLFTSGRREVH</sequence>
<feature type="transmembrane region" description="Helical" evidence="9">
    <location>
        <begin position="128"/>
        <end position="149"/>
    </location>
</feature>
<feature type="transmembrane region" description="Helical" evidence="9">
    <location>
        <begin position="155"/>
        <end position="174"/>
    </location>
</feature>
<dbReference type="Proteomes" id="UP000275385">
    <property type="component" value="Unassembled WGS sequence"/>
</dbReference>
<dbReference type="PROSITE" id="PS00211">
    <property type="entry name" value="ABC_TRANSPORTER_1"/>
    <property type="match status" value="1"/>
</dbReference>
<dbReference type="InterPro" id="IPR027417">
    <property type="entry name" value="P-loop_NTPase"/>
</dbReference>
<dbReference type="PANTHER" id="PTHR24223">
    <property type="entry name" value="ATP-BINDING CASSETTE SUB-FAMILY C"/>
    <property type="match status" value="1"/>
</dbReference>
<evidence type="ECO:0000313" key="13">
    <source>
        <dbReference type="Proteomes" id="UP000275385"/>
    </source>
</evidence>
<dbReference type="FunFam" id="3.40.50.300:FF:000630">
    <property type="entry name" value="ATP-binding cassette (ABC) transporter, putative"/>
    <property type="match status" value="1"/>
</dbReference>
<dbReference type="GO" id="GO:0005524">
    <property type="term" value="F:ATP binding"/>
    <property type="evidence" value="ECO:0007669"/>
    <property type="project" value="UniProtKB-KW"/>
</dbReference>
<feature type="domain" description="ABC transporter" evidence="10">
    <location>
        <begin position="617"/>
        <end position="857"/>
    </location>
</feature>
<reference evidence="12 13" key="1">
    <citation type="submission" date="2018-08" db="EMBL/GenBank/DDBJ databases">
        <title>Draft genome of the lignicolous fungus Coniochaeta pulveracea.</title>
        <authorList>
            <person name="Borstlap C.J."/>
            <person name="De Witt R.N."/>
            <person name="Botha A."/>
            <person name="Volschenk H."/>
        </authorList>
    </citation>
    <scope>NUCLEOTIDE SEQUENCE [LARGE SCALE GENOMIC DNA]</scope>
    <source>
        <strain evidence="12 13">CAB683</strain>
    </source>
</reference>
<dbReference type="InterPro" id="IPR017871">
    <property type="entry name" value="ABC_transporter-like_CS"/>
</dbReference>
<keyword evidence="13" id="KW-1185">Reference proteome</keyword>
<keyword evidence="2" id="KW-0813">Transport</keyword>
<dbReference type="InterPro" id="IPR003593">
    <property type="entry name" value="AAA+_ATPase"/>
</dbReference>
<feature type="transmembrane region" description="Helical" evidence="9">
    <location>
        <begin position="944"/>
        <end position="973"/>
    </location>
</feature>
<organism evidence="12 13">
    <name type="scientific">Coniochaeta pulveracea</name>
    <dbReference type="NCBI Taxonomy" id="177199"/>
    <lineage>
        <taxon>Eukaryota</taxon>
        <taxon>Fungi</taxon>
        <taxon>Dikarya</taxon>
        <taxon>Ascomycota</taxon>
        <taxon>Pezizomycotina</taxon>
        <taxon>Sordariomycetes</taxon>
        <taxon>Sordariomycetidae</taxon>
        <taxon>Coniochaetales</taxon>
        <taxon>Coniochaetaceae</taxon>
        <taxon>Coniochaeta</taxon>
    </lineage>
</organism>
<evidence type="ECO:0000256" key="9">
    <source>
        <dbReference type="SAM" id="Phobius"/>
    </source>
</evidence>
<dbReference type="SUPFAM" id="SSF90123">
    <property type="entry name" value="ABC transporter transmembrane region"/>
    <property type="match status" value="2"/>
</dbReference>
<dbReference type="InterPro" id="IPR036640">
    <property type="entry name" value="ABC1_TM_sf"/>
</dbReference>
<dbReference type="PROSITE" id="PS50893">
    <property type="entry name" value="ABC_TRANSPORTER_2"/>
    <property type="match status" value="2"/>
</dbReference>
<dbReference type="GO" id="GO:0140359">
    <property type="term" value="F:ABC-type transporter activity"/>
    <property type="evidence" value="ECO:0007669"/>
    <property type="project" value="InterPro"/>
</dbReference>
<keyword evidence="6 9" id="KW-1133">Transmembrane helix</keyword>
<evidence type="ECO:0000256" key="3">
    <source>
        <dbReference type="ARBA" id="ARBA00022692"/>
    </source>
</evidence>
<evidence type="ECO:0000313" key="12">
    <source>
        <dbReference type="EMBL" id="RKU49104.1"/>
    </source>
</evidence>
<dbReference type="CDD" id="cd03244">
    <property type="entry name" value="ABCC_MRP_domain2"/>
    <property type="match status" value="1"/>
</dbReference>
<dbReference type="InterPro" id="IPR050173">
    <property type="entry name" value="ABC_transporter_C-like"/>
</dbReference>
<evidence type="ECO:0000259" key="11">
    <source>
        <dbReference type="PROSITE" id="PS50929"/>
    </source>
</evidence>
<dbReference type="Gene3D" id="3.40.50.300">
    <property type="entry name" value="P-loop containing nucleotide triphosphate hydrolases"/>
    <property type="match status" value="2"/>
</dbReference>
<proteinExistence type="predicted"/>
<feature type="domain" description="ABC transmembrane type-1" evidence="11">
    <location>
        <begin position="275"/>
        <end position="554"/>
    </location>
</feature>
<evidence type="ECO:0000256" key="1">
    <source>
        <dbReference type="ARBA" id="ARBA00004141"/>
    </source>
</evidence>
<dbReference type="CDD" id="cd18580">
    <property type="entry name" value="ABC_6TM_ABCC_D2"/>
    <property type="match status" value="1"/>
</dbReference>
<comment type="subcellular location">
    <subcellularLocation>
        <location evidence="1">Membrane</location>
        <topology evidence="1">Multi-pass membrane protein</topology>
    </subcellularLocation>
</comment>
<evidence type="ECO:0000259" key="10">
    <source>
        <dbReference type="PROSITE" id="PS50893"/>
    </source>
</evidence>
<feature type="transmembrane region" description="Helical" evidence="9">
    <location>
        <begin position="66"/>
        <end position="91"/>
    </location>
</feature>
<keyword evidence="5" id="KW-0067">ATP-binding</keyword>
<dbReference type="InterPro" id="IPR056227">
    <property type="entry name" value="TMD0_ABC"/>
</dbReference>
<feature type="transmembrane region" description="Helical" evidence="9">
    <location>
        <begin position="1023"/>
        <end position="1045"/>
    </location>
</feature>
<evidence type="ECO:0000256" key="4">
    <source>
        <dbReference type="ARBA" id="ARBA00022741"/>
    </source>
</evidence>
<dbReference type="Gene3D" id="1.20.1560.10">
    <property type="entry name" value="ABC transporter type 1, transmembrane domain"/>
    <property type="match status" value="2"/>
</dbReference>
<feature type="transmembrane region" description="Helical" evidence="9">
    <location>
        <begin position="308"/>
        <end position="330"/>
    </location>
</feature>
<comment type="caution">
    <text evidence="12">The sequence shown here is derived from an EMBL/GenBank/DDBJ whole genome shotgun (WGS) entry which is preliminary data.</text>
</comment>
<feature type="transmembrane region" description="Helical" evidence="9">
    <location>
        <begin position="397"/>
        <end position="427"/>
    </location>
</feature>
<dbReference type="FunFam" id="1.20.1560.10:FF:000066">
    <property type="entry name" value="ABC multidrug transporter (Eurofung)"/>
    <property type="match status" value="1"/>
</dbReference>
<feature type="transmembrane region" description="Helical" evidence="9">
    <location>
        <begin position="905"/>
        <end position="924"/>
    </location>
</feature>
<feature type="transmembrane region" description="Helical" evidence="9">
    <location>
        <begin position="33"/>
        <end position="54"/>
    </location>
</feature>
<feature type="transmembrane region" description="Helical" evidence="9">
    <location>
        <begin position="1051"/>
        <end position="1067"/>
    </location>
</feature>
<dbReference type="PANTHER" id="PTHR24223:SF399">
    <property type="entry name" value="ABC TRANSPORTER ATNG"/>
    <property type="match status" value="1"/>
</dbReference>
<dbReference type="GO" id="GO:0016887">
    <property type="term" value="F:ATP hydrolysis activity"/>
    <property type="evidence" value="ECO:0007669"/>
    <property type="project" value="InterPro"/>
</dbReference>
<dbReference type="OrthoDB" id="6500128at2759"/>
<dbReference type="GO" id="GO:0016020">
    <property type="term" value="C:membrane"/>
    <property type="evidence" value="ECO:0007669"/>
    <property type="project" value="UniProtKB-SubCell"/>
</dbReference>
<evidence type="ECO:0008006" key="14">
    <source>
        <dbReference type="Google" id="ProtNLM"/>
    </source>
</evidence>
<dbReference type="Pfam" id="PF24357">
    <property type="entry name" value="TMD0_ABC"/>
    <property type="match status" value="1"/>
</dbReference>
<evidence type="ECO:0000256" key="8">
    <source>
        <dbReference type="SAM" id="MobiDB-lite"/>
    </source>
</evidence>
<feature type="domain" description="ABC transmembrane type-1" evidence="11">
    <location>
        <begin position="909"/>
        <end position="1189"/>
    </location>
</feature>
<dbReference type="Pfam" id="PF00005">
    <property type="entry name" value="ABC_tran"/>
    <property type="match status" value="2"/>
</dbReference>
<dbReference type="InterPro" id="IPR003439">
    <property type="entry name" value="ABC_transporter-like_ATP-bd"/>
</dbReference>
<evidence type="ECO:0000256" key="7">
    <source>
        <dbReference type="ARBA" id="ARBA00023136"/>
    </source>
</evidence>
<keyword evidence="7 9" id="KW-0472">Membrane</keyword>
<name>A0A420YMK1_9PEZI</name>
<evidence type="ECO:0000256" key="2">
    <source>
        <dbReference type="ARBA" id="ARBA00022448"/>
    </source>
</evidence>
<dbReference type="SMART" id="SM00382">
    <property type="entry name" value="AAA"/>
    <property type="match status" value="2"/>
</dbReference>
<keyword evidence="3 9" id="KW-0812">Transmembrane</keyword>
<dbReference type="Pfam" id="PF00664">
    <property type="entry name" value="ABC_membrane"/>
    <property type="match status" value="2"/>
</dbReference>
<accession>A0A420YMK1</accession>
<evidence type="ECO:0000256" key="5">
    <source>
        <dbReference type="ARBA" id="ARBA00022840"/>
    </source>
</evidence>
<feature type="transmembrane region" description="Helical" evidence="9">
    <location>
        <begin position="97"/>
        <end position="116"/>
    </location>
</feature>
<dbReference type="InterPro" id="IPR011527">
    <property type="entry name" value="ABC1_TM_dom"/>
</dbReference>